<accession>A0ABW4N812</accession>
<feature type="transmembrane region" description="Helical" evidence="1">
    <location>
        <begin position="12"/>
        <end position="31"/>
    </location>
</feature>
<evidence type="ECO:0000256" key="1">
    <source>
        <dbReference type="SAM" id="Phobius"/>
    </source>
</evidence>
<proteinExistence type="predicted"/>
<feature type="transmembrane region" description="Helical" evidence="1">
    <location>
        <begin position="43"/>
        <end position="63"/>
    </location>
</feature>
<organism evidence="2 3">
    <name type="scientific">Sphingomonas floccifaciens</name>
    <dbReference type="NCBI Taxonomy" id="1844115"/>
    <lineage>
        <taxon>Bacteria</taxon>
        <taxon>Pseudomonadati</taxon>
        <taxon>Pseudomonadota</taxon>
        <taxon>Alphaproteobacteria</taxon>
        <taxon>Sphingomonadales</taxon>
        <taxon>Sphingomonadaceae</taxon>
        <taxon>Sphingomonas</taxon>
    </lineage>
</organism>
<feature type="transmembrane region" description="Helical" evidence="1">
    <location>
        <begin position="75"/>
        <end position="96"/>
    </location>
</feature>
<keyword evidence="1" id="KW-1133">Transmembrane helix</keyword>
<evidence type="ECO:0000313" key="3">
    <source>
        <dbReference type="Proteomes" id="UP001597283"/>
    </source>
</evidence>
<gene>
    <name evidence="2" type="ORF">ACFSC3_01140</name>
</gene>
<keyword evidence="1" id="KW-0472">Membrane</keyword>
<comment type="caution">
    <text evidence="2">The sequence shown here is derived from an EMBL/GenBank/DDBJ whole genome shotgun (WGS) entry which is preliminary data.</text>
</comment>
<dbReference type="Proteomes" id="UP001597283">
    <property type="component" value="Unassembled WGS sequence"/>
</dbReference>
<dbReference type="EMBL" id="JBHUFC010000001">
    <property type="protein sequence ID" value="MFD1786166.1"/>
    <property type="molecule type" value="Genomic_DNA"/>
</dbReference>
<name>A0ABW4N812_9SPHN</name>
<evidence type="ECO:0000313" key="2">
    <source>
        <dbReference type="EMBL" id="MFD1786166.1"/>
    </source>
</evidence>
<sequence length="97" mass="10286">MPGPYSETTDWQGTAWAFAIWAAHFSLLWGASSVFPDQPPARWIALAGTLVAIGGLAILWRVRIRAKGDPRDSRILTLATGVSALAVLFGALPALVG</sequence>
<keyword evidence="1" id="KW-0812">Transmembrane</keyword>
<protein>
    <submittedName>
        <fullName evidence="2">Uncharacterized protein</fullName>
    </submittedName>
</protein>
<keyword evidence="3" id="KW-1185">Reference proteome</keyword>
<reference evidence="3" key="1">
    <citation type="journal article" date="2019" name="Int. J. Syst. Evol. Microbiol.">
        <title>The Global Catalogue of Microorganisms (GCM) 10K type strain sequencing project: providing services to taxonomists for standard genome sequencing and annotation.</title>
        <authorList>
            <consortium name="The Broad Institute Genomics Platform"/>
            <consortium name="The Broad Institute Genome Sequencing Center for Infectious Disease"/>
            <person name="Wu L."/>
            <person name="Ma J."/>
        </authorList>
    </citation>
    <scope>NUCLEOTIDE SEQUENCE [LARGE SCALE GENOMIC DNA]</scope>
    <source>
        <strain evidence="3">Q85</strain>
    </source>
</reference>